<sequence length="167" mass="19523">QSHHERKGLFSFIIRTETIIKLRMDIDELELPSSCGQMDVSTFYPLHVQRLKDEPIVNLTRGCNDTVGTIKKKLEKLLAIPWNQQKLMHNNDRHLQDNRKRLDDYGIWGVVTLTLMDCTDEEAEVFRREGDDFEIKCNEGSTNLWHNVFPMALALCITVVFYVTRKE</sequence>
<reference evidence="3 4" key="1">
    <citation type="submission" date="2024-05" db="EMBL/GenBank/DDBJ databases">
        <authorList>
            <person name="Wallberg A."/>
        </authorList>
    </citation>
    <scope>NUCLEOTIDE SEQUENCE [LARGE SCALE GENOMIC DNA]</scope>
</reference>
<evidence type="ECO:0000313" key="4">
    <source>
        <dbReference type="Proteomes" id="UP001497623"/>
    </source>
</evidence>
<dbReference type="InterPro" id="IPR029071">
    <property type="entry name" value="Ubiquitin-like_domsf"/>
</dbReference>
<evidence type="ECO:0000259" key="2">
    <source>
        <dbReference type="PROSITE" id="PS50053"/>
    </source>
</evidence>
<dbReference type="SUPFAM" id="SSF54236">
    <property type="entry name" value="Ubiquitin-like"/>
    <property type="match status" value="1"/>
</dbReference>
<keyword evidence="1" id="KW-0812">Transmembrane</keyword>
<gene>
    <name evidence="3" type="ORF">MNOR_LOCUS23704</name>
</gene>
<protein>
    <recommendedName>
        <fullName evidence="2">Ubiquitin-like domain-containing protein</fullName>
    </recommendedName>
</protein>
<dbReference type="PROSITE" id="PS50053">
    <property type="entry name" value="UBIQUITIN_2"/>
    <property type="match status" value="1"/>
</dbReference>
<organism evidence="3 4">
    <name type="scientific">Meganyctiphanes norvegica</name>
    <name type="common">Northern krill</name>
    <name type="synonym">Thysanopoda norvegica</name>
    <dbReference type="NCBI Taxonomy" id="48144"/>
    <lineage>
        <taxon>Eukaryota</taxon>
        <taxon>Metazoa</taxon>
        <taxon>Ecdysozoa</taxon>
        <taxon>Arthropoda</taxon>
        <taxon>Crustacea</taxon>
        <taxon>Multicrustacea</taxon>
        <taxon>Malacostraca</taxon>
        <taxon>Eumalacostraca</taxon>
        <taxon>Eucarida</taxon>
        <taxon>Euphausiacea</taxon>
        <taxon>Euphausiidae</taxon>
        <taxon>Meganyctiphanes</taxon>
    </lineage>
</organism>
<dbReference type="CDD" id="cd17039">
    <property type="entry name" value="Ubl_ubiquitin_like"/>
    <property type="match status" value="1"/>
</dbReference>
<evidence type="ECO:0000313" key="3">
    <source>
        <dbReference type="EMBL" id="CAL4123007.1"/>
    </source>
</evidence>
<dbReference type="EMBL" id="CAXKWB010021141">
    <property type="protein sequence ID" value="CAL4123007.1"/>
    <property type="molecule type" value="Genomic_DNA"/>
</dbReference>
<dbReference type="Proteomes" id="UP001497623">
    <property type="component" value="Unassembled WGS sequence"/>
</dbReference>
<name>A0AAV2RHY9_MEGNR</name>
<feature type="transmembrane region" description="Helical" evidence="1">
    <location>
        <begin position="144"/>
        <end position="164"/>
    </location>
</feature>
<accession>A0AAV2RHY9</accession>
<feature type="non-terminal residue" evidence="3">
    <location>
        <position position="1"/>
    </location>
</feature>
<dbReference type="AlphaFoldDB" id="A0AAV2RHY9"/>
<keyword evidence="1" id="KW-1133">Transmembrane helix</keyword>
<keyword evidence="1" id="KW-0472">Membrane</keyword>
<proteinExistence type="predicted"/>
<dbReference type="InterPro" id="IPR000626">
    <property type="entry name" value="Ubiquitin-like_dom"/>
</dbReference>
<feature type="domain" description="Ubiquitin-like" evidence="2">
    <location>
        <begin position="44"/>
        <end position="107"/>
    </location>
</feature>
<keyword evidence="4" id="KW-1185">Reference proteome</keyword>
<evidence type="ECO:0000256" key="1">
    <source>
        <dbReference type="SAM" id="Phobius"/>
    </source>
</evidence>
<comment type="caution">
    <text evidence="3">The sequence shown here is derived from an EMBL/GenBank/DDBJ whole genome shotgun (WGS) entry which is preliminary data.</text>
</comment>
<dbReference type="Gene3D" id="3.10.20.90">
    <property type="entry name" value="Phosphatidylinositol 3-kinase Catalytic Subunit, Chain A, domain 1"/>
    <property type="match status" value="1"/>
</dbReference>